<accession>A0A7J6V052</accession>
<organism evidence="2 3">
    <name type="scientific">Thalictrum thalictroides</name>
    <name type="common">Rue-anemone</name>
    <name type="synonym">Anemone thalictroides</name>
    <dbReference type="NCBI Taxonomy" id="46969"/>
    <lineage>
        <taxon>Eukaryota</taxon>
        <taxon>Viridiplantae</taxon>
        <taxon>Streptophyta</taxon>
        <taxon>Embryophyta</taxon>
        <taxon>Tracheophyta</taxon>
        <taxon>Spermatophyta</taxon>
        <taxon>Magnoliopsida</taxon>
        <taxon>Ranunculales</taxon>
        <taxon>Ranunculaceae</taxon>
        <taxon>Thalictroideae</taxon>
        <taxon>Thalictrum</taxon>
    </lineage>
</organism>
<proteinExistence type="predicted"/>
<evidence type="ECO:0000313" key="2">
    <source>
        <dbReference type="EMBL" id="KAF5178306.1"/>
    </source>
</evidence>
<feature type="compositionally biased region" description="Basic and acidic residues" evidence="1">
    <location>
        <begin position="103"/>
        <end position="124"/>
    </location>
</feature>
<feature type="region of interest" description="Disordered" evidence="1">
    <location>
        <begin position="44"/>
        <end position="124"/>
    </location>
</feature>
<evidence type="ECO:0000313" key="3">
    <source>
        <dbReference type="Proteomes" id="UP000554482"/>
    </source>
</evidence>
<feature type="compositionally biased region" description="Basic and acidic residues" evidence="1">
    <location>
        <begin position="55"/>
        <end position="86"/>
    </location>
</feature>
<dbReference type="EMBL" id="JABWDY010040203">
    <property type="protein sequence ID" value="KAF5178306.1"/>
    <property type="molecule type" value="Genomic_DNA"/>
</dbReference>
<reference evidence="2 3" key="1">
    <citation type="submission" date="2020-06" db="EMBL/GenBank/DDBJ databases">
        <title>Transcriptomic and genomic resources for Thalictrum thalictroides and T. hernandezii: Facilitating candidate gene discovery in an emerging model plant lineage.</title>
        <authorList>
            <person name="Arias T."/>
            <person name="Riano-Pachon D.M."/>
            <person name="Di Stilio V.S."/>
        </authorList>
    </citation>
    <scope>NUCLEOTIDE SEQUENCE [LARGE SCALE GENOMIC DNA]</scope>
    <source>
        <strain evidence="3">cv. WT478/WT964</strain>
        <tissue evidence="2">Leaves</tissue>
    </source>
</reference>
<dbReference type="Proteomes" id="UP000554482">
    <property type="component" value="Unassembled WGS sequence"/>
</dbReference>
<comment type="caution">
    <text evidence="2">The sequence shown here is derived from an EMBL/GenBank/DDBJ whole genome shotgun (WGS) entry which is preliminary data.</text>
</comment>
<evidence type="ECO:0000256" key="1">
    <source>
        <dbReference type="SAM" id="MobiDB-lite"/>
    </source>
</evidence>
<protein>
    <submittedName>
        <fullName evidence="2">Uncharacterized protein</fullName>
    </submittedName>
</protein>
<sequence>MAKREKRCLVFRLLDEVRSHVPFLSRASGLFLRIRKNQSRGVHTTLGHFKPMGETAKEKNEASTEVEKKEENHEKNEEKSSKDDKIKKKKKDKNGEGEEDKEGGEKKEKKKKNPEDKNDPAKLKLKLEKLDAKMQALAIKKEEILNMIKEAEKNGTASGVSATADASKDATK</sequence>
<dbReference type="AlphaFoldDB" id="A0A7J6V052"/>
<name>A0A7J6V052_THATH</name>
<gene>
    <name evidence="2" type="ORF">FRX31_032104</name>
</gene>
<feature type="region of interest" description="Disordered" evidence="1">
    <location>
        <begin position="151"/>
        <end position="172"/>
    </location>
</feature>
<keyword evidence="3" id="KW-1185">Reference proteome</keyword>
<dbReference type="OrthoDB" id="851995at2759"/>